<dbReference type="InterPro" id="IPR011057">
    <property type="entry name" value="Mss4-like_sf"/>
</dbReference>
<dbReference type="GO" id="GO:0006979">
    <property type="term" value="P:response to oxidative stress"/>
    <property type="evidence" value="ECO:0007669"/>
    <property type="project" value="InterPro"/>
</dbReference>
<feature type="binding site" evidence="6">
    <location>
        <position position="54"/>
    </location>
    <ligand>
        <name>Zn(2+)</name>
        <dbReference type="ChEBI" id="CHEBI:29105"/>
    </ligand>
</feature>
<keyword evidence="2 6" id="KW-0479">Metal-binding</keyword>
<evidence type="ECO:0000256" key="1">
    <source>
        <dbReference type="ARBA" id="ARBA00007174"/>
    </source>
</evidence>
<evidence type="ECO:0000313" key="9">
    <source>
        <dbReference type="Proteomes" id="UP000697710"/>
    </source>
</evidence>
<dbReference type="NCBIfam" id="TIGR00357">
    <property type="entry name" value="peptide-methionine (R)-S-oxide reductase MsrB"/>
    <property type="match status" value="1"/>
</dbReference>
<dbReference type="PANTHER" id="PTHR10173">
    <property type="entry name" value="METHIONINE SULFOXIDE REDUCTASE"/>
    <property type="match status" value="1"/>
</dbReference>
<dbReference type="Proteomes" id="UP000697710">
    <property type="component" value="Unassembled WGS sequence"/>
</dbReference>
<dbReference type="FunFam" id="2.170.150.20:FF:000001">
    <property type="entry name" value="Peptide methionine sulfoxide reductase MsrB"/>
    <property type="match status" value="1"/>
</dbReference>
<dbReference type="GO" id="GO:0030091">
    <property type="term" value="P:protein repair"/>
    <property type="evidence" value="ECO:0007669"/>
    <property type="project" value="InterPro"/>
</dbReference>
<feature type="binding site" evidence="6">
    <location>
        <position position="103"/>
    </location>
    <ligand>
        <name>Zn(2+)</name>
        <dbReference type="ChEBI" id="CHEBI:29105"/>
    </ligand>
</feature>
<evidence type="ECO:0000256" key="3">
    <source>
        <dbReference type="ARBA" id="ARBA00022833"/>
    </source>
</evidence>
<evidence type="ECO:0000259" key="7">
    <source>
        <dbReference type="PROSITE" id="PS51790"/>
    </source>
</evidence>
<gene>
    <name evidence="6 8" type="primary">msrB</name>
    <name evidence="8" type="ORF">KC729_06680</name>
</gene>
<accession>A0A956LX41</accession>
<evidence type="ECO:0000256" key="6">
    <source>
        <dbReference type="HAMAP-Rule" id="MF_01400"/>
    </source>
</evidence>
<evidence type="ECO:0000256" key="4">
    <source>
        <dbReference type="ARBA" id="ARBA00023002"/>
    </source>
</evidence>
<evidence type="ECO:0000256" key="2">
    <source>
        <dbReference type="ARBA" id="ARBA00022723"/>
    </source>
</evidence>
<feature type="active site" description="Nucleophile" evidence="6">
    <location>
        <position position="126"/>
    </location>
</feature>
<reference evidence="8" key="1">
    <citation type="submission" date="2020-04" db="EMBL/GenBank/DDBJ databases">
        <authorList>
            <person name="Zhang T."/>
        </authorList>
    </citation>
    <scope>NUCLEOTIDE SEQUENCE</scope>
    <source>
        <strain evidence="8">HKST-UBA01</strain>
    </source>
</reference>
<dbReference type="EC" id="1.8.4.12" evidence="6"/>
<dbReference type="Pfam" id="PF01641">
    <property type="entry name" value="SelR"/>
    <property type="match status" value="1"/>
</dbReference>
<feature type="domain" description="MsrB" evidence="7">
    <location>
        <begin position="15"/>
        <end position="137"/>
    </location>
</feature>
<sequence>MSEQKEKDAKVLRTDEEWRASLTPEQYAVARRKGTERPFTGQYYHNDETGMYHCVCCGAELFRTDDQFDAGCGWPSFTQPTEVRNVRFETDRSHGMVRTEVLCDVCDAHLGHVFDDGPGPSGQRYCINSVCLDFKKR</sequence>
<keyword evidence="3 6" id="KW-0862">Zinc</keyword>
<dbReference type="PROSITE" id="PS51790">
    <property type="entry name" value="MSRB"/>
    <property type="match status" value="1"/>
</dbReference>
<comment type="caution">
    <text evidence="8">The sequence shown here is derived from an EMBL/GenBank/DDBJ whole genome shotgun (WGS) entry which is preliminary data.</text>
</comment>
<feature type="binding site" evidence="6">
    <location>
        <position position="57"/>
    </location>
    <ligand>
        <name>Zn(2+)</name>
        <dbReference type="ChEBI" id="CHEBI:29105"/>
    </ligand>
</feature>
<organism evidence="8 9">
    <name type="scientific">Eiseniibacteriota bacterium</name>
    <dbReference type="NCBI Taxonomy" id="2212470"/>
    <lineage>
        <taxon>Bacteria</taxon>
        <taxon>Candidatus Eiseniibacteriota</taxon>
    </lineage>
</organism>
<dbReference type="InterPro" id="IPR028427">
    <property type="entry name" value="Met_Sox_Rdtase_MsrB"/>
</dbReference>
<evidence type="ECO:0000313" key="8">
    <source>
        <dbReference type="EMBL" id="MCA9727350.1"/>
    </source>
</evidence>
<keyword evidence="4 6" id="KW-0560">Oxidoreductase</keyword>
<dbReference type="SUPFAM" id="SSF51316">
    <property type="entry name" value="Mss4-like"/>
    <property type="match status" value="1"/>
</dbReference>
<comment type="catalytic activity">
    <reaction evidence="5 6">
        <text>L-methionyl-[protein] + [thioredoxin]-disulfide + H2O = L-methionyl-(R)-S-oxide-[protein] + [thioredoxin]-dithiol</text>
        <dbReference type="Rhea" id="RHEA:24164"/>
        <dbReference type="Rhea" id="RHEA-COMP:10698"/>
        <dbReference type="Rhea" id="RHEA-COMP:10700"/>
        <dbReference type="Rhea" id="RHEA-COMP:12313"/>
        <dbReference type="Rhea" id="RHEA-COMP:12314"/>
        <dbReference type="ChEBI" id="CHEBI:15377"/>
        <dbReference type="ChEBI" id="CHEBI:16044"/>
        <dbReference type="ChEBI" id="CHEBI:29950"/>
        <dbReference type="ChEBI" id="CHEBI:45764"/>
        <dbReference type="ChEBI" id="CHEBI:50058"/>
        <dbReference type="EC" id="1.8.4.12"/>
    </reaction>
</comment>
<dbReference type="InterPro" id="IPR002579">
    <property type="entry name" value="Met_Sox_Rdtase_MsrB_dom"/>
</dbReference>
<proteinExistence type="inferred from homology"/>
<reference evidence="8" key="2">
    <citation type="journal article" date="2021" name="Microbiome">
        <title>Successional dynamics and alternative stable states in a saline activated sludge microbial community over 9 years.</title>
        <authorList>
            <person name="Wang Y."/>
            <person name="Ye J."/>
            <person name="Ju F."/>
            <person name="Liu L."/>
            <person name="Boyd J.A."/>
            <person name="Deng Y."/>
            <person name="Parks D.H."/>
            <person name="Jiang X."/>
            <person name="Yin X."/>
            <person name="Woodcroft B.J."/>
            <person name="Tyson G.W."/>
            <person name="Hugenholtz P."/>
            <person name="Polz M.F."/>
            <person name="Zhang T."/>
        </authorList>
    </citation>
    <scope>NUCLEOTIDE SEQUENCE</scope>
    <source>
        <strain evidence="8">HKST-UBA01</strain>
    </source>
</reference>
<protein>
    <recommendedName>
        <fullName evidence="6">Peptide methionine sulfoxide reductase MsrB</fullName>
        <ecNumber evidence="6">1.8.4.12</ecNumber>
    </recommendedName>
    <alternativeName>
        <fullName evidence="6">Peptide-methionine (R)-S-oxide reductase</fullName>
    </alternativeName>
</protein>
<evidence type="ECO:0000256" key="5">
    <source>
        <dbReference type="ARBA" id="ARBA00048488"/>
    </source>
</evidence>
<dbReference type="GO" id="GO:0033743">
    <property type="term" value="F:peptide-methionine (R)-S-oxide reductase activity"/>
    <property type="evidence" value="ECO:0007669"/>
    <property type="project" value="UniProtKB-UniRule"/>
</dbReference>
<comment type="cofactor">
    <cofactor evidence="6">
        <name>Zn(2+)</name>
        <dbReference type="ChEBI" id="CHEBI:29105"/>
    </cofactor>
    <text evidence="6">Binds 1 zinc ion per subunit. The zinc ion is important for the structural integrity of the protein.</text>
</comment>
<dbReference type="HAMAP" id="MF_01400">
    <property type="entry name" value="MsrB"/>
    <property type="match status" value="1"/>
</dbReference>
<dbReference type="GO" id="GO:0008270">
    <property type="term" value="F:zinc ion binding"/>
    <property type="evidence" value="ECO:0007669"/>
    <property type="project" value="UniProtKB-UniRule"/>
</dbReference>
<feature type="binding site" evidence="6">
    <location>
        <position position="106"/>
    </location>
    <ligand>
        <name>Zn(2+)</name>
        <dbReference type="ChEBI" id="CHEBI:29105"/>
    </ligand>
</feature>
<dbReference type="AlphaFoldDB" id="A0A956LX41"/>
<name>A0A956LX41_UNCEI</name>
<dbReference type="EMBL" id="JAGQHR010000150">
    <property type="protein sequence ID" value="MCA9727350.1"/>
    <property type="molecule type" value="Genomic_DNA"/>
</dbReference>
<dbReference type="PANTHER" id="PTHR10173:SF52">
    <property type="entry name" value="METHIONINE-R-SULFOXIDE REDUCTASE B1"/>
    <property type="match status" value="1"/>
</dbReference>
<dbReference type="GO" id="GO:0005737">
    <property type="term" value="C:cytoplasm"/>
    <property type="evidence" value="ECO:0007669"/>
    <property type="project" value="TreeGrafter"/>
</dbReference>
<comment type="similarity">
    <text evidence="1 6">Belongs to the MsrB Met sulfoxide reductase family.</text>
</comment>
<dbReference type="Gene3D" id="2.170.150.20">
    <property type="entry name" value="Peptide methionine sulfoxide reductase"/>
    <property type="match status" value="1"/>
</dbReference>